<evidence type="ECO:0000256" key="2">
    <source>
        <dbReference type="ARBA" id="ARBA00022692"/>
    </source>
</evidence>
<dbReference type="CDD" id="cd16475">
    <property type="entry name" value="RING-H2_RNF121-like"/>
    <property type="match status" value="1"/>
</dbReference>
<comment type="subcellular location">
    <subcellularLocation>
        <location evidence="1">Membrane</location>
        <topology evidence="1">Multi-pass membrane protein</topology>
    </subcellularLocation>
</comment>
<dbReference type="PROSITE" id="PS50089">
    <property type="entry name" value="ZF_RING_2"/>
    <property type="match status" value="1"/>
</dbReference>
<dbReference type="InterPro" id="IPR001841">
    <property type="entry name" value="Znf_RING"/>
</dbReference>
<accession>A0ABM4D1U2</accession>
<dbReference type="InterPro" id="IPR018957">
    <property type="entry name" value="Znf_C3HC4_RING-type"/>
</dbReference>
<keyword evidence="7 9" id="KW-0472">Membrane</keyword>
<evidence type="ECO:0000313" key="12">
    <source>
        <dbReference type="RefSeq" id="XP_065668201.1"/>
    </source>
</evidence>
<name>A0ABM4D1U2_HYDVU</name>
<protein>
    <submittedName>
        <fullName evidence="12">E3 ubiquitin ligase Rnf121 isoform X2</fullName>
    </submittedName>
</protein>
<evidence type="ECO:0000256" key="4">
    <source>
        <dbReference type="ARBA" id="ARBA00022771"/>
    </source>
</evidence>
<feature type="transmembrane region" description="Helical" evidence="9">
    <location>
        <begin position="32"/>
        <end position="53"/>
    </location>
</feature>
<keyword evidence="11" id="KW-1185">Reference proteome</keyword>
<dbReference type="PANTHER" id="PTHR13407">
    <property type="entry name" value="RNF121 PROTEIN"/>
    <property type="match status" value="1"/>
</dbReference>
<dbReference type="PANTHER" id="PTHR13407:SF0">
    <property type="entry name" value="FI05221P"/>
    <property type="match status" value="1"/>
</dbReference>
<dbReference type="Pfam" id="PF00097">
    <property type="entry name" value="zf-C3HC4"/>
    <property type="match status" value="1"/>
</dbReference>
<gene>
    <name evidence="12" type="primary">LOC100200846</name>
</gene>
<feature type="transmembrane region" description="Helical" evidence="9">
    <location>
        <begin position="157"/>
        <end position="176"/>
    </location>
</feature>
<dbReference type="Gene3D" id="3.30.40.10">
    <property type="entry name" value="Zinc/RING finger domain, C3HC4 (zinc finger)"/>
    <property type="match status" value="1"/>
</dbReference>
<dbReference type="InterPro" id="IPR040176">
    <property type="entry name" value="RNF121/RNF175"/>
</dbReference>
<dbReference type="InterPro" id="IPR013083">
    <property type="entry name" value="Znf_RING/FYVE/PHD"/>
</dbReference>
<feature type="transmembrane region" description="Helical" evidence="9">
    <location>
        <begin position="127"/>
        <end position="151"/>
    </location>
</feature>
<dbReference type="SMART" id="SM00184">
    <property type="entry name" value="RING"/>
    <property type="match status" value="1"/>
</dbReference>
<feature type="transmembrane region" description="Helical" evidence="9">
    <location>
        <begin position="288"/>
        <end position="310"/>
    </location>
</feature>
<evidence type="ECO:0000256" key="6">
    <source>
        <dbReference type="ARBA" id="ARBA00022989"/>
    </source>
</evidence>
<sequence>MDFKNETIELAAEMQFRSEHERLHAKHKGHEAMHLEMVIIMFAVIGISQVLLIKWRQTHFRSYQATTLFGMWLFPLIFNLRVGWYRMLIVWLFFTLSTLFILRIATRNPLNPHAPRIVYKWFLNVHRLTYAIGILGYVIIMCTFFGINLLLMLPPDVAMNAGVTIIFYGLYFGVLGRDCAEVCTEKMAAKMGYFSESGLPSKRLLPNICSVCGLELTLSNMEDVEEENKEKTYKLSCGHLFHEFCIRGWCIVGKKQTCPYCKEKVDLKRMFKNPWERPHLLFGQLLDWIRYFVVWLPIIVVSVRGINYMLGLE</sequence>
<proteinExistence type="predicted"/>
<evidence type="ECO:0000256" key="3">
    <source>
        <dbReference type="ARBA" id="ARBA00022723"/>
    </source>
</evidence>
<organism evidence="11 12">
    <name type="scientific">Hydra vulgaris</name>
    <name type="common">Hydra</name>
    <name type="synonym">Hydra attenuata</name>
    <dbReference type="NCBI Taxonomy" id="6087"/>
    <lineage>
        <taxon>Eukaryota</taxon>
        <taxon>Metazoa</taxon>
        <taxon>Cnidaria</taxon>
        <taxon>Hydrozoa</taxon>
        <taxon>Hydroidolina</taxon>
        <taxon>Anthoathecata</taxon>
        <taxon>Aplanulata</taxon>
        <taxon>Hydridae</taxon>
        <taxon>Hydra</taxon>
    </lineage>
</organism>
<keyword evidence="6 9" id="KW-1133">Transmembrane helix</keyword>
<evidence type="ECO:0000256" key="9">
    <source>
        <dbReference type="SAM" id="Phobius"/>
    </source>
</evidence>
<evidence type="ECO:0000259" key="10">
    <source>
        <dbReference type="PROSITE" id="PS50089"/>
    </source>
</evidence>
<evidence type="ECO:0000256" key="1">
    <source>
        <dbReference type="ARBA" id="ARBA00004141"/>
    </source>
</evidence>
<dbReference type="Proteomes" id="UP001652625">
    <property type="component" value="Chromosome 12"/>
</dbReference>
<feature type="transmembrane region" description="Helical" evidence="9">
    <location>
        <begin position="88"/>
        <end position="106"/>
    </location>
</feature>
<evidence type="ECO:0000313" key="11">
    <source>
        <dbReference type="Proteomes" id="UP001652625"/>
    </source>
</evidence>
<evidence type="ECO:0000256" key="7">
    <source>
        <dbReference type="ARBA" id="ARBA00023136"/>
    </source>
</evidence>
<evidence type="ECO:0000256" key="8">
    <source>
        <dbReference type="PROSITE-ProRule" id="PRU00175"/>
    </source>
</evidence>
<dbReference type="SUPFAM" id="SSF57850">
    <property type="entry name" value="RING/U-box"/>
    <property type="match status" value="1"/>
</dbReference>
<evidence type="ECO:0000256" key="5">
    <source>
        <dbReference type="ARBA" id="ARBA00022833"/>
    </source>
</evidence>
<feature type="transmembrane region" description="Helical" evidence="9">
    <location>
        <begin position="65"/>
        <end position="82"/>
    </location>
</feature>
<dbReference type="RefSeq" id="XP_065668201.1">
    <property type="nucleotide sequence ID" value="XM_065812129.1"/>
</dbReference>
<reference evidence="12" key="1">
    <citation type="submission" date="2025-08" db="UniProtKB">
        <authorList>
            <consortium name="RefSeq"/>
        </authorList>
    </citation>
    <scope>IDENTIFICATION</scope>
</reference>
<dbReference type="GeneID" id="100200846"/>
<keyword evidence="5" id="KW-0862">Zinc</keyword>
<keyword evidence="2 9" id="KW-0812">Transmembrane</keyword>
<feature type="domain" description="RING-type" evidence="10">
    <location>
        <begin position="209"/>
        <end position="262"/>
    </location>
</feature>
<keyword evidence="3" id="KW-0479">Metal-binding</keyword>
<keyword evidence="4 8" id="KW-0863">Zinc-finger</keyword>